<keyword evidence="2" id="KW-1185">Reference proteome</keyword>
<dbReference type="Gene3D" id="3.40.50.720">
    <property type="entry name" value="NAD(P)-binding Rossmann-like Domain"/>
    <property type="match status" value="1"/>
</dbReference>
<dbReference type="SUPFAM" id="SSF51735">
    <property type="entry name" value="NAD(P)-binding Rossmann-fold domains"/>
    <property type="match status" value="1"/>
</dbReference>
<organism evidence="1 2">
    <name type="scientific">Ranatra chinensis</name>
    <dbReference type="NCBI Taxonomy" id="642074"/>
    <lineage>
        <taxon>Eukaryota</taxon>
        <taxon>Metazoa</taxon>
        <taxon>Ecdysozoa</taxon>
        <taxon>Arthropoda</taxon>
        <taxon>Hexapoda</taxon>
        <taxon>Insecta</taxon>
        <taxon>Pterygota</taxon>
        <taxon>Neoptera</taxon>
        <taxon>Paraneoptera</taxon>
        <taxon>Hemiptera</taxon>
        <taxon>Heteroptera</taxon>
        <taxon>Panheteroptera</taxon>
        <taxon>Nepomorpha</taxon>
        <taxon>Nepidae</taxon>
        <taxon>Ranatrinae</taxon>
        <taxon>Ranatra</taxon>
    </lineage>
</organism>
<reference evidence="1 2" key="1">
    <citation type="submission" date="2024-07" db="EMBL/GenBank/DDBJ databases">
        <title>Chromosome-level genome assembly of the water stick insect Ranatra chinensis (Heteroptera: Nepidae).</title>
        <authorList>
            <person name="Liu X."/>
        </authorList>
    </citation>
    <scope>NUCLEOTIDE SEQUENCE [LARGE SCALE GENOMIC DNA]</scope>
    <source>
        <strain evidence="1">Cailab_2021Rc</strain>
        <tissue evidence="1">Muscle</tissue>
    </source>
</reference>
<sequence>MLSKVMGDCLGGVGGCEIQEVIEEKSLSTNMAFRSMSNELDRDGIAVMVVYPGLFASRVGGRKVKRTAEKSAKRVFRLMLKLDKRANGRFYGPKGRQLFW</sequence>
<accession>A0ABD0ZDA5</accession>
<evidence type="ECO:0000313" key="1">
    <source>
        <dbReference type="EMBL" id="KAL1140263.1"/>
    </source>
</evidence>
<evidence type="ECO:0000313" key="2">
    <source>
        <dbReference type="Proteomes" id="UP001558652"/>
    </source>
</evidence>
<comment type="caution">
    <text evidence="1">The sequence shown here is derived from an EMBL/GenBank/DDBJ whole genome shotgun (WGS) entry which is preliminary data.</text>
</comment>
<gene>
    <name evidence="1" type="ORF">AAG570_000195</name>
</gene>
<dbReference type="EMBL" id="JBFDAA010000001">
    <property type="protein sequence ID" value="KAL1140263.1"/>
    <property type="molecule type" value="Genomic_DNA"/>
</dbReference>
<name>A0ABD0ZDA5_9HEMI</name>
<dbReference type="AlphaFoldDB" id="A0ABD0ZDA5"/>
<dbReference type="InterPro" id="IPR036291">
    <property type="entry name" value="NAD(P)-bd_dom_sf"/>
</dbReference>
<dbReference type="Proteomes" id="UP001558652">
    <property type="component" value="Unassembled WGS sequence"/>
</dbReference>
<protein>
    <submittedName>
        <fullName evidence="1">Uncharacterized protein</fullName>
    </submittedName>
</protein>
<proteinExistence type="predicted"/>